<reference evidence="1" key="1">
    <citation type="submission" date="2005-03" db="EMBL/GenBank/DDBJ databases">
        <authorList>
            <person name="Town C.D."/>
        </authorList>
    </citation>
    <scope>NUCLEOTIDE SEQUENCE</scope>
</reference>
<dbReference type="EMBL" id="AC157504">
    <property type="protein sequence ID" value="ABD33370.1"/>
    <property type="molecule type" value="Genomic_DNA"/>
</dbReference>
<evidence type="ECO:0000313" key="1">
    <source>
        <dbReference type="EMBL" id="ABD33370.1"/>
    </source>
</evidence>
<organism evidence="1">
    <name type="scientific">Medicago truncatula</name>
    <name type="common">Barrel medic</name>
    <name type="synonym">Medicago tribuloides</name>
    <dbReference type="NCBI Taxonomy" id="3880"/>
    <lineage>
        <taxon>Eukaryota</taxon>
        <taxon>Viridiplantae</taxon>
        <taxon>Streptophyta</taxon>
        <taxon>Embryophyta</taxon>
        <taxon>Tracheophyta</taxon>
        <taxon>Spermatophyta</taxon>
        <taxon>Magnoliopsida</taxon>
        <taxon>eudicotyledons</taxon>
        <taxon>Gunneridae</taxon>
        <taxon>Pentapetalae</taxon>
        <taxon>rosids</taxon>
        <taxon>fabids</taxon>
        <taxon>Fabales</taxon>
        <taxon>Fabaceae</taxon>
        <taxon>Papilionoideae</taxon>
        <taxon>50 kb inversion clade</taxon>
        <taxon>NPAAA clade</taxon>
        <taxon>Hologalegina</taxon>
        <taxon>IRL clade</taxon>
        <taxon>Trifolieae</taxon>
        <taxon>Medicago</taxon>
    </lineage>
</organism>
<name>Q2HS17_MEDTR</name>
<proteinExistence type="predicted"/>
<reference evidence="1" key="2">
    <citation type="submission" date="2007-03" db="EMBL/GenBank/DDBJ databases">
        <authorList>
            <consortium name="The International Medicago Genome Annotation Group"/>
        </authorList>
    </citation>
    <scope>NUCLEOTIDE SEQUENCE</scope>
</reference>
<accession>Q2HS17</accession>
<gene>
    <name evidence="1" type="ORF">MtrDRAFT_AC157504g23v2</name>
</gene>
<protein>
    <submittedName>
        <fullName evidence="1">Uncharacterized protein</fullName>
    </submittedName>
</protein>
<sequence length="82" mass="9076">MEGFKGKGILGHVRPVKVVPQVPGFCSSHIKIVPSHSDNTKILPTAVEYHSLPNAFQRRLTAADSFSERQLTVTKHFGTFVM</sequence>
<dbReference type="AlphaFoldDB" id="Q2HS17"/>